<dbReference type="Proteomes" id="UP001221686">
    <property type="component" value="Unassembled WGS sequence"/>
</dbReference>
<feature type="transmembrane region" description="Helical" evidence="8">
    <location>
        <begin position="436"/>
        <end position="457"/>
    </location>
</feature>
<dbReference type="SUPFAM" id="SSF82693">
    <property type="entry name" value="Multidrug efflux transporter AcrB pore domain, PN1, PN2, PC1 and PC2 subdomains"/>
    <property type="match status" value="3"/>
</dbReference>
<dbReference type="Pfam" id="PF00873">
    <property type="entry name" value="ACR_tran"/>
    <property type="match status" value="1"/>
</dbReference>
<comment type="subcellular location">
    <subcellularLocation>
        <location evidence="1">Cell membrane</location>
        <topology evidence="1">Multi-pass membrane protein</topology>
    </subcellularLocation>
</comment>
<dbReference type="PANTHER" id="PTHR32063:SF24">
    <property type="entry name" value="CATION EFFLUX SYSTEM (ACRB_ACRD_ACRF FAMILY)"/>
    <property type="match status" value="1"/>
</dbReference>
<dbReference type="InterPro" id="IPR004763">
    <property type="entry name" value="CusA-like"/>
</dbReference>
<feature type="transmembrane region" description="Helical" evidence="8">
    <location>
        <begin position="522"/>
        <end position="542"/>
    </location>
</feature>
<dbReference type="EMBL" id="JAQNDL010000001">
    <property type="protein sequence ID" value="MDC0716446.1"/>
    <property type="molecule type" value="Genomic_DNA"/>
</dbReference>
<evidence type="ECO:0000256" key="8">
    <source>
        <dbReference type="SAM" id="Phobius"/>
    </source>
</evidence>
<feature type="transmembrane region" description="Helical" evidence="8">
    <location>
        <begin position="989"/>
        <end position="1015"/>
    </location>
</feature>
<name>A0ABT5DVK2_9BACT</name>
<feature type="transmembrane region" description="Helical" evidence="8">
    <location>
        <begin position="338"/>
        <end position="357"/>
    </location>
</feature>
<evidence type="ECO:0000256" key="5">
    <source>
        <dbReference type="ARBA" id="ARBA00022692"/>
    </source>
</evidence>
<evidence type="ECO:0000256" key="1">
    <source>
        <dbReference type="ARBA" id="ARBA00004651"/>
    </source>
</evidence>
<keyword evidence="10" id="KW-1185">Reference proteome</keyword>
<evidence type="ECO:0000256" key="4">
    <source>
        <dbReference type="ARBA" id="ARBA00022475"/>
    </source>
</evidence>
<dbReference type="Gene3D" id="3.30.70.1320">
    <property type="entry name" value="Multidrug efflux transporter AcrB pore domain like"/>
    <property type="match status" value="1"/>
</dbReference>
<feature type="transmembrane region" description="Helical" evidence="8">
    <location>
        <begin position="469"/>
        <end position="492"/>
    </location>
</feature>
<feature type="transmembrane region" description="Helical" evidence="8">
    <location>
        <begin position="914"/>
        <end position="940"/>
    </location>
</feature>
<accession>A0ABT5DVK2</accession>
<dbReference type="NCBIfam" id="TIGR00914">
    <property type="entry name" value="2A0601"/>
    <property type="match status" value="1"/>
</dbReference>
<feature type="transmembrane region" description="Helical" evidence="8">
    <location>
        <begin position="961"/>
        <end position="983"/>
    </location>
</feature>
<dbReference type="Gene3D" id="3.30.70.1430">
    <property type="entry name" value="Multidrug efflux transporter AcrB pore domain"/>
    <property type="match status" value="2"/>
</dbReference>
<comment type="caution">
    <text evidence="9">The sequence shown here is derived from an EMBL/GenBank/DDBJ whole genome shotgun (WGS) entry which is preliminary data.</text>
</comment>
<feature type="transmembrane region" description="Helical" evidence="8">
    <location>
        <begin position="15"/>
        <end position="36"/>
    </location>
</feature>
<dbReference type="PANTHER" id="PTHR32063">
    <property type="match status" value="1"/>
</dbReference>
<gene>
    <name evidence="9" type="ORF">POL25_06065</name>
</gene>
<evidence type="ECO:0000256" key="7">
    <source>
        <dbReference type="ARBA" id="ARBA00023136"/>
    </source>
</evidence>
<keyword evidence="5 8" id="KW-0812">Transmembrane</keyword>
<dbReference type="RefSeq" id="WP_272084918.1">
    <property type="nucleotide sequence ID" value="NZ_JAQNDL010000001.1"/>
</dbReference>
<reference evidence="9 10" key="1">
    <citation type="submission" date="2022-11" db="EMBL/GenBank/DDBJ databases">
        <title>Minimal conservation of predation-associated metabolite biosynthetic gene clusters underscores biosynthetic potential of Myxococcota including descriptions for ten novel species: Archangium lansinium sp. nov., Myxococcus landrumus sp. nov., Nannocystis bai.</title>
        <authorList>
            <person name="Ahearne A."/>
            <person name="Stevens C."/>
            <person name="Dowd S."/>
        </authorList>
    </citation>
    <scope>NUCLEOTIDE SEQUENCE [LARGE SCALE GENOMIC DNA]</scope>
    <source>
        <strain evidence="9 10">BB15-2</strain>
    </source>
</reference>
<dbReference type="Gene3D" id="1.20.1640.10">
    <property type="entry name" value="Multidrug efflux transporter AcrB transmembrane domain"/>
    <property type="match status" value="2"/>
</dbReference>
<dbReference type="Gene3D" id="3.30.2090.10">
    <property type="entry name" value="Multidrug efflux transporter AcrB TolC docking domain, DN and DC subdomains"/>
    <property type="match status" value="2"/>
</dbReference>
<dbReference type="Gene3D" id="3.30.70.1440">
    <property type="entry name" value="Multidrug efflux transporter AcrB pore domain"/>
    <property type="match status" value="1"/>
</dbReference>
<keyword evidence="7 8" id="KW-0472">Membrane</keyword>
<comment type="similarity">
    <text evidence="2">Belongs to the resistance-nodulation-cell division (RND) (TC 2.A.6) family.</text>
</comment>
<organism evidence="9 10">
    <name type="scientific">Nannocystis bainbridge</name>
    <dbReference type="NCBI Taxonomy" id="2995303"/>
    <lineage>
        <taxon>Bacteria</taxon>
        <taxon>Pseudomonadati</taxon>
        <taxon>Myxococcota</taxon>
        <taxon>Polyangia</taxon>
        <taxon>Nannocystales</taxon>
        <taxon>Nannocystaceae</taxon>
        <taxon>Nannocystis</taxon>
    </lineage>
</organism>
<evidence type="ECO:0000313" key="10">
    <source>
        <dbReference type="Proteomes" id="UP001221686"/>
    </source>
</evidence>
<evidence type="ECO:0000256" key="2">
    <source>
        <dbReference type="ARBA" id="ARBA00010942"/>
    </source>
</evidence>
<keyword evidence="3" id="KW-0813">Transport</keyword>
<dbReference type="InterPro" id="IPR027463">
    <property type="entry name" value="AcrB_DN_DC_subdom"/>
</dbReference>
<dbReference type="InterPro" id="IPR001036">
    <property type="entry name" value="Acrflvin-R"/>
</dbReference>
<sequence>MIEALVQASVVHRRAVILITLVATLFAAIVATGLRFDALPDVTTNQVLVLTRAHGLTPEEVERLVTRPIEISLGGIPGMVKQRSVSRYGISSITAVFGDDVSPFLARQMVQERLALVGDRLPEDVESPELGPLSGGLGEIFHFTVRSPDRTPAELLELVELRLVPLLRAIEGVVEVNTWGGEKRTLDVVGRPEAMARWRVTLGQLEAAVVDATGTAAGASLADGTHQVLLRGVARPTTPQELGSALVRPAASGEPGLRLADVADVRWGSTPRIGAATSNGGGETVYVMVQMLRGANALQVMERLHARMADVTATLPEDVAVDVVYDRSKLVSATLATVAKNLLEGGLLVIVVLFAMLGSFRAGLLVALVIPLSMVFALAGMALLDIPGNLMSLGAIDFGLLVDGAVVMVEAVFCGAVGASLSPARIADLTRGVARPVFFSVLVILLVYVPIVTLTGVDGKMFRPMAATVIMALLAALILALTFIPAAAATVLRSRDIPAREPLLVRLAEHAYAPVLRLAARFPMLVAASGLAALAVGVWLFGRTGAAFVPQLDEGDLVIQTERAPDISIESAVREATALEQVLLEAVPEVRAVVGRIGSPAVATDLMGIEQADMFVELAPKSQWRPGLDKDALVEEIDALLAARAPADVVVFTQPIQMRFNELLGGTVTDVSLSIFGDDLAQLRELAEQAAEVIEAQPGAVDVRIMAPPDVAVAEVRPRMLAAGSHGMSAADVLRVVQAIRTGITASHTYVGPLRLPVRVRLGEPPQAALLAQVPVPTPDGALIALHHLATVEQRAAASLVNHDDAQRRIVVGFNVRGAALGDVVEALKTELAARAPLPRGTRSVWGGQYESLAEARARLAWVIPVVIAGIFAVLLLAFRRLRPAVLIFTHVPFACVGGIVALTLRGLPLSLSAAIGFIALSGIAVLNGVVLLAQIDLLTAQGHGPRRAALDAAASRMRPVLMTALVAALGFVPMMLATGTGAEVQRPLATVVVGGLLTSTLLTLVILPALYPFFAGRAAGGER</sequence>
<evidence type="ECO:0000256" key="3">
    <source>
        <dbReference type="ARBA" id="ARBA00022448"/>
    </source>
</evidence>
<feature type="transmembrane region" description="Helical" evidence="8">
    <location>
        <begin position="886"/>
        <end position="908"/>
    </location>
</feature>
<evidence type="ECO:0000313" key="9">
    <source>
        <dbReference type="EMBL" id="MDC0716446.1"/>
    </source>
</evidence>
<keyword evidence="4" id="KW-1003">Cell membrane</keyword>
<feature type="transmembrane region" description="Helical" evidence="8">
    <location>
        <begin position="364"/>
        <end position="384"/>
    </location>
</feature>
<evidence type="ECO:0000256" key="6">
    <source>
        <dbReference type="ARBA" id="ARBA00022989"/>
    </source>
</evidence>
<feature type="transmembrane region" description="Helical" evidence="8">
    <location>
        <begin position="404"/>
        <end position="424"/>
    </location>
</feature>
<dbReference type="PRINTS" id="PR00702">
    <property type="entry name" value="ACRIFLAVINRP"/>
</dbReference>
<dbReference type="SUPFAM" id="SSF82714">
    <property type="entry name" value="Multidrug efflux transporter AcrB TolC docking domain, DN and DC subdomains"/>
    <property type="match status" value="2"/>
</dbReference>
<proteinExistence type="inferred from homology"/>
<protein>
    <submittedName>
        <fullName evidence="9">CusA/CzcA family heavy metal efflux RND transporter</fullName>
    </submittedName>
</protein>
<dbReference type="SUPFAM" id="SSF82866">
    <property type="entry name" value="Multidrug efflux transporter AcrB transmembrane domain"/>
    <property type="match status" value="2"/>
</dbReference>
<keyword evidence="6 8" id="KW-1133">Transmembrane helix</keyword>
<feature type="transmembrane region" description="Helical" evidence="8">
    <location>
        <begin position="860"/>
        <end position="879"/>
    </location>
</feature>